<dbReference type="PANTHER" id="PTHR46599:SF3">
    <property type="entry name" value="PIGGYBAC TRANSPOSABLE ELEMENT-DERIVED PROTEIN 4"/>
    <property type="match status" value="1"/>
</dbReference>
<name>A0A835GWE5_SPOEX</name>
<proteinExistence type="predicted"/>
<feature type="non-terminal residue" evidence="3">
    <location>
        <position position="346"/>
    </location>
</feature>
<feature type="region of interest" description="Disordered" evidence="1">
    <location>
        <begin position="55"/>
        <end position="82"/>
    </location>
</feature>
<organism evidence="3 4">
    <name type="scientific">Spodoptera exigua</name>
    <name type="common">Beet armyworm</name>
    <name type="synonym">Noctua fulgens</name>
    <dbReference type="NCBI Taxonomy" id="7107"/>
    <lineage>
        <taxon>Eukaryota</taxon>
        <taxon>Metazoa</taxon>
        <taxon>Ecdysozoa</taxon>
        <taxon>Arthropoda</taxon>
        <taxon>Hexapoda</taxon>
        <taxon>Insecta</taxon>
        <taxon>Pterygota</taxon>
        <taxon>Neoptera</taxon>
        <taxon>Endopterygota</taxon>
        <taxon>Lepidoptera</taxon>
        <taxon>Glossata</taxon>
        <taxon>Ditrysia</taxon>
        <taxon>Noctuoidea</taxon>
        <taxon>Noctuidae</taxon>
        <taxon>Amphipyrinae</taxon>
        <taxon>Spodoptera</taxon>
    </lineage>
</organism>
<dbReference type="EMBL" id="JACKWZ010000002">
    <property type="protein sequence ID" value="KAF9424609.1"/>
    <property type="molecule type" value="Genomic_DNA"/>
</dbReference>
<dbReference type="PANTHER" id="PTHR46599">
    <property type="entry name" value="PIGGYBAC TRANSPOSABLE ELEMENT-DERIVED PROTEIN 4"/>
    <property type="match status" value="1"/>
</dbReference>
<evidence type="ECO:0000256" key="1">
    <source>
        <dbReference type="SAM" id="MobiDB-lite"/>
    </source>
</evidence>
<sequence>FEMDMFEDFDISQDDLSQLDQIEINLLNNSFHISSDEEDNIHPVSRNRRRIMVIDSEESESEERPVPATSGQTTPRKRTWTLPTGNQRSIIPFTENPGLPTYLRLAMSKKSPIDFYSLLVPDDVFGQIVEDTNQFAINTITKRNASKAARIRNWSPTNVHEMKSFFALIMFMGLVKLPKLSDYWSKDEITGHRFASTIIAKGAVDLSDQMAAYSSPLRKSVKWYKKVGINLLLNTAVVNALILYQIVTGTKMQIVEFRKQLVKGLLMRSEETSTDAVTRPKRMRHKLARKDGSSKNNRRTCQQCYKENTQVMGRKLAKNKTKKVVTFCDTCPNKPFLCFDCFHKIH</sequence>
<dbReference type="InterPro" id="IPR029526">
    <property type="entry name" value="PGBD"/>
</dbReference>
<protein>
    <recommendedName>
        <fullName evidence="2">PiggyBac transposable element-derived protein domain-containing protein</fullName>
    </recommendedName>
</protein>
<feature type="domain" description="PiggyBac transposable element-derived protein" evidence="2">
    <location>
        <begin position="111"/>
        <end position="199"/>
    </location>
</feature>
<comment type="caution">
    <text evidence="3">The sequence shown here is derived from an EMBL/GenBank/DDBJ whole genome shotgun (WGS) entry which is preliminary data.</text>
</comment>
<dbReference type="Pfam" id="PF13843">
    <property type="entry name" value="DDE_Tnp_1_7"/>
    <property type="match status" value="1"/>
</dbReference>
<evidence type="ECO:0000313" key="3">
    <source>
        <dbReference type="EMBL" id="KAF9424609.1"/>
    </source>
</evidence>
<keyword evidence="4" id="KW-1185">Reference proteome</keyword>
<accession>A0A835GWE5</accession>
<dbReference type="Proteomes" id="UP000648187">
    <property type="component" value="Unassembled WGS sequence"/>
</dbReference>
<dbReference type="AlphaFoldDB" id="A0A835GWE5"/>
<gene>
    <name evidence="3" type="ORF">HW555_000420</name>
</gene>
<reference evidence="3" key="1">
    <citation type="submission" date="2020-08" db="EMBL/GenBank/DDBJ databases">
        <title>Spodoptera exigua strain:BAW_Kor-Di-RS1 Genome sequencing and assembly.</title>
        <authorList>
            <person name="Kim J."/>
            <person name="Nam H.Y."/>
            <person name="Kwon M."/>
            <person name="Choi J.H."/>
            <person name="Cho S.R."/>
            <person name="Kim G.-H."/>
        </authorList>
    </citation>
    <scope>NUCLEOTIDE SEQUENCE</scope>
    <source>
        <strain evidence="3">BAW_Kor-Di-RS1</strain>
        <tissue evidence="3">Whole-body</tissue>
    </source>
</reference>
<evidence type="ECO:0000259" key="2">
    <source>
        <dbReference type="Pfam" id="PF13843"/>
    </source>
</evidence>
<evidence type="ECO:0000313" key="4">
    <source>
        <dbReference type="Proteomes" id="UP000648187"/>
    </source>
</evidence>